<feature type="compositionally biased region" description="Low complexity" evidence="10">
    <location>
        <begin position="463"/>
        <end position="481"/>
    </location>
</feature>
<dbReference type="PANTHER" id="PTHR22937:SF224">
    <property type="entry name" value="E3 UBIQUITIN-PROTEIN LIGASE MBR1-RELATED"/>
    <property type="match status" value="1"/>
</dbReference>
<feature type="region of interest" description="Disordered" evidence="10">
    <location>
        <begin position="393"/>
        <end position="420"/>
    </location>
</feature>
<feature type="compositionally biased region" description="Polar residues" evidence="10">
    <location>
        <begin position="532"/>
        <end position="543"/>
    </location>
</feature>
<dbReference type="AlphaFoldDB" id="A0A2P5E941"/>
<evidence type="ECO:0000256" key="10">
    <source>
        <dbReference type="SAM" id="MobiDB-lite"/>
    </source>
</evidence>
<accession>A0A2P5E941</accession>
<keyword evidence="6 9" id="KW-0863">Zinc-finger</keyword>
<dbReference type="GO" id="GO:0008270">
    <property type="term" value="F:zinc ion binding"/>
    <property type="evidence" value="ECO:0007669"/>
    <property type="project" value="UniProtKB-KW"/>
</dbReference>
<dbReference type="OrthoDB" id="8062037at2759"/>
<proteinExistence type="predicted"/>
<dbReference type="GO" id="GO:0061630">
    <property type="term" value="F:ubiquitin protein ligase activity"/>
    <property type="evidence" value="ECO:0007669"/>
    <property type="project" value="UniProtKB-EC"/>
</dbReference>
<evidence type="ECO:0000256" key="8">
    <source>
        <dbReference type="ARBA" id="ARBA00022833"/>
    </source>
</evidence>
<dbReference type="GO" id="GO:0043161">
    <property type="term" value="P:proteasome-mediated ubiquitin-dependent protein catabolic process"/>
    <property type="evidence" value="ECO:0007669"/>
    <property type="project" value="UniProtKB-ARBA"/>
</dbReference>
<dbReference type="EMBL" id="JXTC01000203">
    <property type="protein sequence ID" value="PON82041.1"/>
    <property type="molecule type" value="Genomic_DNA"/>
</dbReference>
<comment type="pathway">
    <text evidence="2">Protein modification; protein ubiquitination.</text>
</comment>
<dbReference type="FunFam" id="3.30.40.10:FF:000309">
    <property type="entry name" value="E3 ubiquitin-protein ligase MBR2"/>
    <property type="match status" value="1"/>
</dbReference>
<evidence type="ECO:0000256" key="4">
    <source>
        <dbReference type="ARBA" id="ARBA00022679"/>
    </source>
</evidence>
<name>A0A2P5E941_TREOI</name>
<feature type="compositionally biased region" description="Polar residues" evidence="10">
    <location>
        <begin position="445"/>
        <end position="462"/>
    </location>
</feature>
<reference evidence="13" key="1">
    <citation type="submission" date="2016-06" db="EMBL/GenBank/DDBJ databases">
        <title>Parallel loss of symbiosis genes in relatives of nitrogen-fixing non-legume Parasponia.</title>
        <authorList>
            <person name="Van Velzen R."/>
            <person name="Holmer R."/>
            <person name="Bu F."/>
            <person name="Rutten L."/>
            <person name="Van Zeijl A."/>
            <person name="Liu W."/>
            <person name="Santuari L."/>
            <person name="Cao Q."/>
            <person name="Sharma T."/>
            <person name="Shen D."/>
            <person name="Roswanjaya Y."/>
            <person name="Wardhani T."/>
            <person name="Kalhor M.S."/>
            <person name="Jansen J."/>
            <person name="Van den Hoogen J."/>
            <person name="Gungor B."/>
            <person name="Hartog M."/>
            <person name="Hontelez J."/>
            <person name="Verver J."/>
            <person name="Yang W.-C."/>
            <person name="Schijlen E."/>
            <person name="Repin R."/>
            <person name="Schilthuizen M."/>
            <person name="Schranz E."/>
            <person name="Heidstra R."/>
            <person name="Miyata K."/>
            <person name="Fedorova E."/>
            <person name="Kohlen W."/>
            <person name="Bisseling T."/>
            <person name="Smit S."/>
            <person name="Geurts R."/>
        </authorList>
    </citation>
    <scope>NUCLEOTIDE SEQUENCE [LARGE SCALE GENOMIC DNA]</scope>
    <source>
        <strain evidence="13">cv. RG33-2</strain>
    </source>
</reference>
<feature type="compositionally biased region" description="Low complexity" evidence="10">
    <location>
        <begin position="393"/>
        <end position="407"/>
    </location>
</feature>
<keyword evidence="8" id="KW-0862">Zinc</keyword>
<evidence type="ECO:0000259" key="11">
    <source>
        <dbReference type="PROSITE" id="PS50089"/>
    </source>
</evidence>
<comment type="caution">
    <text evidence="12">The sequence shown here is derived from an EMBL/GenBank/DDBJ whole genome shotgun (WGS) entry which is preliminary data.</text>
</comment>
<comment type="catalytic activity">
    <reaction evidence="1">
        <text>S-ubiquitinyl-[E2 ubiquitin-conjugating enzyme]-L-cysteine + [acceptor protein]-L-lysine = [E2 ubiquitin-conjugating enzyme]-L-cysteine + N(6)-ubiquitinyl-[acceptor protein]-L-lysine.</text>
        <dbReference type="EC" id="2.3.2.27"/>
    </reaction>
</comment>
<feature type="region of interest" description="Disordered" evidence="10">
    <location>
        <begin position="441"/>
        <end position="494"/>
    </location>
</feature>
<dbReference type="Proteomes" id="UP000237000">
    <property type="component" value="Unassembled WGS sequence"/>
</dbReference>
<feature type="compositionally biased region" description="Polar residues" evidence="10">
    <location>
        <begin position="270"/>
        <end position="320"/>
    </location>
</feature>
<dbReference type="FunCoup" id="A0A2P5E941">
    <property type="interactions" value="2335"/>
</dbReference>
<dbReference type="PROSITE" id="PS50089">
    <property type="entry name" value="ZF_RING_2"/>
    <property type="match status" value="1"/>
</dbReference>
<gene>
    <name evidence="12" type="ORF">TorRG33x02_221580</name>
</gene>
<evidence type="ECO:0000313" key="13">
    <source>
        <dbReference type="Proteomes" id="UP000237000"/>
    </source>
</evidence>
<evidence type="ECO:0000256" key="2">
    <source>
        <dbReference type="ARBA" id="ARBA00004906"/>
    </source>
</evidence>
<dbReference type="InterPro" id="IPR013083">
    <property type="entry name" value="Znf_RING/FYVE/PHD"/>
</dbReference>
<dbReference type="InParanoid" id="A0A2P5E941"/>
<feature type="region of interest" description="Disordered" evidence="10">
    <location>
        <begin position="258"/>
        <end position="320"/>
    </location>
</feature>
<keyword evidence="7" id="KW-0833">Ubl conjugation pathway</keyword>
<evidence type="ECO:0000313" key="12">
    <source>
        <dbReference type="EMBL" id="PON82041.1"/>
    </source>
</evidence>
<feature type="compositionally biased region" description="Low complexity" evidence="10">
    <location>
        <begin position="258"/>
        <end position="269"/>
    </location>
</feature>
<dbReference type="SMART" id="SM00184">
    <property type="entry name" value="RING"/>
    <property type="match status" value="1"/>
</dbReference>
<dbReference type="Pfam" id="PF13639">
    <property type="entry name" value="zf-RING_2"/>
    <property type="match status" value="1"/>
</dbReference>
<dbReference type="Gene3D" id="3.30.40.10">
    <property type="entry name" value="Zinc/RING finger domain, C3HC4 (zinc finger)"/>
    <property type="match status" value="1"/>
</dbReference>
<dbReference type="EC" id="2.3.2.27" evidence="3"/>
<protein>
    <recommendedName>
        <fullName evidence="3">RING-type E3 ubiquitin transferase</fullName>
        <ecNumber evidence="3">2.3.2.27</ecNumber>
    </recommendedName>
</protein>
<dbReference type="InterPro" id="IPR045191">
    <property type="entry name" value="MBR1/2-like"/>
</dbReference>
<keyword evidence="13" id="KW-1185">Reference proteome</keyword>
<dbReference type="InterPro" id="IPR001841">
    <property type="entry name" value="Znf_RING"/>
</dbReference>
<feature type="compositionally biased region" description="Basic and acidic residues" evidence="10">
    <location>
        <begin position="408"/>
        <end position="420"/>
    </location>
</feature>
<sequence length="727" mass="77502">MQGQGRSINPFPETVDIVGQVSDSNGSGMNQQTSSNSMIPPLESRWSSYVSSGETCVNASNNEVQNFATTGEPTGSGLRNQVNDDGIKIEQGRSSSYGAQLAAGSMTDEILFPETSIISLGGNQVRNGRSFLQGSSSNHIHQNMNLNAGFVSDSDNGEQGIGVSCLGSNLYLSSRMETEQVSTASVSSDIVGTSSGASGGIVGKGDNSSGSLGNWGLSCKRKAFEGTSGQSCPGGSSSSFPQAENCAWHTGPARYNPSSSLRLSAPSCSFPSRSPPEQQNTRTVVTTGTVASDAFPSSSVTGNAESPLNQVGSESNNGSQDESILLNLASAGSARRSSLCSSHQSPRPAPFSDSLDLRSTIAAAANSGAPQSQSHTMHVPGFSGNPHTFLWNGASNSRAGSMSSSSALEDRGAEVREEASLRSIPRTNIEHPMFLSGIEMRNSAHDPTSSSLASGNISTSLGIPSSTRIASTSSSPPLSSPAWIPHHNPPTQNRQRTLEFAPWSLFPSIESQPGGRSGHLNPSPPGPSSSSQDTIMSSGRNNQNRQQSFLRSAFLADRQGEDVLNISNSLRVLSADIEGRRRLISEIRQVLHAMRRGENLQVEDYMLFDPFVYHGMAEMHDRHRDMRLDVDNMSYEELLALEERIGDVSTGLSEETILKLMKQRKYEPIAVETAPDSEPCCICQEEYADGDDIGALDCGHDFHTDCVKQWLMQKNLCPICKTTGLLT</sequence>
<feature type="domain" description="RING-type" evidence="11">
    <location>
        <begin position="680"/>
        <end position="721"/>
    </location>
</feature>
<evidence type="ECO:0000256" key="6">
    <source>
        <dbReference type="ARBA" id="ARBA00022771"/>
    </source>
</evidence>
<evidence type="ECO:0000256" key="5">
    <source>
        <dbReference type="ARBA" id="ARBA00022723"/>
    </source>
</evidence>
<keyword evidence="4" id="KW-0808">Transferase</keyword>
<dbReference type="GO" id="GO:0010228">
    <property type="term" value="P:vegetative to reproductive phase transition of meristem"/>
    <property type="evidence" value="ECO:0007669"/>
    <property type="project" value="UniProtKB-ARBA"/>
</dbReference>
<dbReference type="SUPFAM" id="SSF57850">
    <property type="entry name" value="RING/U-box"/>
    <property type="match status" value="1"/>
</dbReference>
<evidence type="ECO:0000256" key="3">
    <source>
        <dbReference type="ARBA" id="ARBA00012483"/>
    </source>
</evidence>
<evidence type="ECO:0000256" key="7">
    <source>
        <dbReference type="ARBA" id="ARBA00022786"/>
    </source>
</evidence>
<feature type="region of interest" description="Disordered" evidence="10">
    <location>
        <begin position="511"/>
        <end position="543"/>
    </location>
</feature>
<dbReference type="STRING" id="63057.A0A2P5E941"/>
<dbReference type="PANTHER" id="PTHR22937">
    <property type="entry name" value="E3 UBIQUITIN-PROTEIN LIGASE RNF165"/>
    <property type="match status" value="1"/>
</dbReference>
<keyword evidence="5" id="KW-0479">Metal-binding</keyword>
<evidence type="ECO:0000256" key="1">
    <source>
        <dbReference type="ARBA" id="ARBA00000900"/>
    </source>
</evidence>
<organism evidence="12 13">
    <name type="scientific">Trema orientale</name>
    <name type="common">Charcoal tree</name>
    <name type="synonym">Celtis orientalis</name>
    <dbReference type="NCBI Taxonomy" id="63057"/>
    <lineage>
        <taxon>Eukaryota</taxon>
        <taxon>Viridiplantae</taxon>
        <taxon>Streptophyta</taxon>
        <taxon>Embryophyta</taxon>
        <taxon>Tracheophyta</taxon>
        <taxon>Spermatophyta</taxon>
        <taxon>Magnoliopsida</taxon>
        <taxon>eudicotyledons</taxon>
        <taxon>Gunneridae</taxon>
        <taxon>Pentapetalae</taxon>
        <taxon>rosids</taxon>
        <taxon>fabids</taxon>
        <taxon>Rosales</taxon>
        <taxon>Cannabaceae</taxon>
        <taxon>Trema</taxon>
    </lineage>
</organism>
<evidence type="ECO:0000256" key="9">
    <source>
        <dbReference type="PROSITE-ProRule" id="PRU00175"/>
    </source>
</evidence>